<dbReference type="GO" id="GO:0009897">
    <property type="term" value="C:external side of plasma membrane"/>
    <property type="evidence" value="ECO:0007669"/>
    <property type="project" value="TreeGrafter"/>
</dbReference>
<keyword evidence="12" id="KW-0325">Glycoprotein</keyword>
<dbReference type="SUPFAM" id="SSF54452">
    <property type="entry name" value="MHC antigen-recognition domain"/>
    <property type="match status" value="1"/>
</dbReference>
<reference evidence="19" key="2">
    <citation type="submission" date="2025-08" db="UniProtKB">
        <authorList>
            <consortium name="Ensembl"/>
        </authorList>
    </citation>
    <scope>IDENTIFICATION</scope>
</reference>
<organism evidence="19 20">
    <name type="scientific">Ailuropoda melanoleuca</name>
    <name type="common">Giant panda</name>
    <dbReference type="NCBI Taxonomy" id="9646"/>
    <lineage>
        <taxon>Eukaryota</taxon>
        <taxon>Metazoa</taxon>
        <taxon>Chordata</taxon>
        <taxon>Craniata</taxon>
        <taxon>Vertebrata</taxon>
        <taxon>Euteleostomi</taxon>
        <taxon>Mammalia</taxon>
        <taxon>Eutheria</taxon>
        <taxon>Laurasiatheria</taxon>
        <taxon>Carnivora</taxon>
        <taxon>Caniformia</taxon>
        <taxon>Ursidae</taxon>
        <taxon>Ailuropoda</taxon>
    </lineage>
</organism>
<dbReference type="PROSITE" id="PS50835">
    <property type="entry name" value="IG_LIKE"/>
    <property type="match status" value="1"/>
</dbReference>
<dbReference type="SUPFAM" id="SSF48726">
    <property type="entry name" value="Immunoglobulin"/>
    <property type="match status" value="1"/>
</dbReference>
<dbReference type="Gene3D" id="2.60.40.10">
    <property type="entry name" value="Immunoglobulins"/>
    <property type="match status" value="1"/>
</dbReference>
<comment type="similarity">
    <text evidence="4 14">Belongs to the MHC class I family.</text>
</comment>
<evidence type="ECO:0000256" key="15">
    <source>
        <dbReference type="SAM" id="MobiDB-lite"/>
    </source>
</evidence>
<keyword evidence="5" id="KW-0490">MHC I</keyword>
<dbReference type="FunFam" id="2.60.40.10:FF:000204">
    <property type="entry name" value="Major histocompatibility complex, class I-related protein"/>
    <property type="match status" value="1"/>
</dbReference>
<dbReference type="PROSITE" id="PS00290">
    <property type="entry name" value="IG_MHC"/>
    <property type="match status" value="1"/>
</dbReference>
<feature type="signal peptide" evidence="17">
    <location>
        <begin position="1"/>
        <end position="22"/>
    </location>
</feature>
<dbReference type="GO" id="GO:0000139">
    <property type="term" value="C:Golgi membrane"/>
    <property type="evidence" value="ECO:0007669"/>
    <property type="project" value="UniProtKB-SubCell"/>
</dbReference>
<sequence length="352" mass="40159">MARLLLLGAVVAAVALPRISRGASSHSRTFLYMGISEADVGLPHFAALGYVDGQPFSYYDTKTKQTQHRVPWMEKVEKDDPQYWERSTQIFRVQEDTFRENLEILRHRYNQSEGFHTLQWMYGCELRADGSKGGFSQEGYDGRTFITFDKEMLSWVAPDPQAQITKRKWDADPGLNQQRKFYLEEICAERLQKALSYGKESLLRKEPPVVTMEEDGMETHLCRAHGFYPKEIDASWRRDGEVWLEDTHHGFVAPNPDGTFHYWLSIRIDPKERDRYRCHVEHDGFEEPLEVALKESSLGLILGCVAVAAFVLGIAGIAGIWVYLKRRRDAYKEAPTSDGGSTTSSQGSNPAI</sequence>
<reference evidence="19 20" key="1">
    <citation type="journal article" date="2010" name="Nature">
        <title>The sequence and de novo assembly of the giant panda genome.</title>
        <authorList>
            <person name="Li R."/>
            <person name="Fan W."/>
            <person name="Tian G."/>
            <person name="Zhu H."/>
            <person name="He L."/>
            <person name="Cai J."/>
            <person name="Huang Q."/>
            <person name="Cai Q."/>
            <person name="Li B."/>
            <person name="Bai Y."/>
            <person name="Zhang Z."/>
            <person name="Zhang Y."/>
            <person name="Wang W."/>
            <person name="Li J."/>
            <person name="Wei F."/>
            <person name="Li H."/>
            <person name="Jian M."/>
            <person name="Li J."/>
            <person name="Zhang Z."/>
            <person name="Nielsen R."/>
            <person name="Li D."/>
            <person name="Gu W."/>
            <person name="Yang Z."/>
            <person name="Xuan Z."/>
            <person name="Ryder O.A."/>
            <person name="Leung F.C."/>
            <person name="Zhou Y."/>
            <person name="Cao J."/>
            <person name="Sun X."/>
            <person name="Fu Y."/>
            <person name="Fang X."/>
            <person name="Guo X."/>
            <person name="Wang B."/>
            <person name="Hou R."/>
            <person name="Shen F."/>
            <person name="Mu B."/>
            <person name="Ni P."/>
            <person name="Lin R."/>
            <person name="Qian W."/>
            <person name="Wang G."/>
            <person name="Yu C."/>
            <person name="Nie W."/>
            <person name="Wang J."/>
            <person name="Wu Z."/>
            <person name="Liang H."/>
            <person name="Min J."/>
            <person name="Wu Q."/>
            <person name="Cheng S."/>
            <person name="Ruan J."/>
            <person name="Wang M."/>
            <person name="Shi Z."/>
            <person name="Wen M."/>
            <person name="Liu B."/>
            <person name="Ren X."/>
            <person name="Zheng H."/>
            <person name="Dong D."/>
            <person name="Cook K."/>
            <person name="Shan G."/>
            <person name="Zhang H."/>
            <person name="Kosiol C."/>
            <person name="Xie X."/>
            <person name="Lu Z."/>
            <person name="Zheng H."/>
            <person name="Li Y."/>
            <person name="Steiner C.C."/>
            <person name="Lam T.T."/>
            <person name="Lin S."/>
            <person name="Zhang Q."/>
            <person name="Li G."/>
            <person name="Tian J."/>
            <person name="Gong T."/>
            <person name="Liu H."/>
            <person name="Zhang D."/>
            <person name="Fang L."/>
            <person name="Ye C."/>
            <person name="Zhang J."/>
            <person name="Hu W."/>
            <person name="Xu A."/>
            <person name="Ren Y."/>
            <person name="Zhang G."/>
            <person name="Bruford M.W."/>
            <person name="Li Q."/>
            <person name="Ma L."/>
            <person name="Guo Y."/>
            <person name="An N."/>
            <person name="Hu Y."/>
            <person name="Zheng Y."/>
            <person name="Shi Y."/>
            <person name="Li Z."/>
            <person name="Liu Q."/>
            <person name="Chen Y."/>
            <person name="Zhao J."/>
            <person name="Qu N."/>
            <person name="Zhao S."/>
            <person name="Tian F."/>
            <person name="Wang X."/>
            <person name="Wang H."/>
            <person name="Xu L."/>
            <person name="Liu X."/>
            <person name="Vinar T."/>
            <person name="Wang Y."/>
            <person name="Lam T.W."/>
            <person name="Yiu S.M."/>
            <person name="Liu S."/>
            <person name="Zhang H."/>
            <person name="Li D."/>
            <person name="Huang Y."/>
            <person name="Wang X."/>
            <person name="Yang G."/>
            <person name="Jiang Z."/>
            <person name="Wang J."/>
            <person name="Qin N."/>
            <person name="Li L."/>
            <person name="Li J."/>
            <person name="Bolund L."/>
            <person name="Kristiansen K."/>
            <person name="Wong G.K."/>
            <person name="Olson M."/>
            <person name="Zhang X."/>
            <person name="Li S."/>
            <person name="Yang H."/>
            <person name="Wang J."/>
            <person name="Wang J."/>
        </authorList>
    </citation>
    <scope>NUCLEOTIDE SEQUENCE [LARGE SCALE GENOMIC DNA]</scope>
</reference>
<evidence type="ECO:0000256" key="1">
    <source>
        <dbReference type="ARBA" id="ARBA00004115"/>
    </source>
</evidence>
<feature type="region of interest" description="Disordered" evidence="15">
    <location>
        <begin position="333"/>
        <end position="352"/>
    </location>
</feature>
<keyword evidence="7 17" id="KW-0732">Signal</keyword>
<dbReference type="PANTHER" id="PTHR16675">
    <property type="entry name" value="MHC CLASS I-RELATED"/>
    <property type="match status" value="1"/>
</dbReference>
<evidence type="ECO:0000256" key="16">
    <source>
        <dbReference type="SAM" id="Phobius"/>
    </source>
</evidence>
<dbReference type="InterPro" id="IPR050208">
    <property type="entry name" value="MHC_class-I_related"/>
</dbReference>
<feature type="chain" id="PRO_5031085241" evidence="17">
    <location>
        <begin position="23"/>
        <end position="352"/>
    </location>
</feature>
<dbReference type="InterPro" id="IPR036179">
    <property type="entry name" value="Ig-like_dom_sf"/>
</dbReference>
<comment type="subcellular location">
    <subcellularLocation>
        <location evidence="2">Early endosome membrane</location>
        <topology evidence="2">Single-pass type I membrane protein</topology>
    </subcellularLocation>
    <subcellularLocation>
        <location evidence="1">Endoplasmic reticulum membrane</location>
        <topology evidence="1">Single-pass type I membrane protein</topology>
    </subcellularLocation>
    <subcellularLocation>
        <location evidence="3">Golgi apparatus membrane</location>
        <topology evidence="3">Single-pass type I membrane protein</topology>
    </subcellularLocation>
    <subcellularLocation>
        <location evidence="13">Late endosome membrane</location>
        <topology evidence="13">Single-pass type I membrane protein</topology>
    </subcellularLocation>
</comment>
<dbReference type="Pfam" id="PF00129">
    <property type="entry name" value="MHC_I"/>
    <property type="match status" value="1"/>
</dbReference>
<dbReference type="InterPro" id="IPR037055">
    <property type="entry name" value="MHC_I-like_Ag-recog_sf"/>
</dbReference>
<evidence type="ECO:0000256" key="6">
    <source>
        <dbReference type="ARBA" id="ARBA00022692"/>
    </source>
</evidence>
<dbReference type="GO" id="GO:0005789">
    <property type="term" value="C:endoplasmic reticulum membrane"/>
    <property type="evidence" value="ECO:0007669"/>
    <property type="project" value="UniProtKB-SubCell"/>
</dbReference>
<dbReference type="Ensembl" id="ENSAMET00000031436.1">
    <property type="protein sequence ID" value="ENSAMEP00000041536.1"/>
    <property type="gene ID" value="ENSAMEG00000028181.1"/>
</dbReference>
<evidence type="ECO:0000256" key="5">
    <source>
        <dbReference type="ARBA" id="ARBA00022451"/>
    </source>
</evidence>
<dbReference type="InterPro" id="IPR011162">
    <property type="entry name" value="MHC_I/II-like_Ag-recog"/>
</dbReference>
<proteinExistence type="inferred from homology"/>
<evidence type="ECO:0000256" key="7">
    <source>
        <dbReference type="ARBA" id="ARBA00022729"/>
    </source>
</evidence>
<keyword evidence="9 16" id="KW-1133">Transmembrane helix</keyword>
<evidence type="ECO:0000256" key="12">
    <source>
        <dbReference type="ARBA" id="ARBA00023180"/>
    </source>
</evidence>
<dbReference type="FunFam" id="3.30.500.10:FF:000001">
    <property type="entry name" value="H-2 class I histocompatibility antigen, alpha chain"/>
    <property type="match status" value="1"/>
</dbReference>
<reference evidence="19" key="3">
    <citation type="submission" date="2025-09" db="UniProtKB">
        <authorList>
            <consortium name="Ensembl"/>
        </authorList>
    </citation>
    <scope>IDENTIFICATION</scope>
</reference>
<evidence type="ECO:0000256" key="2">
    <source>
        <dbReference type="ARBA" id="ARBA00004158"/>
    </source>
</evidence>
<dbReference type="InterPro" id="IPR001039">
    <property type="entry name" value="MHC_I_a_a1/a2"/>
</dbReference>
<dbReference type="GeneTree" id="ENSGT01150000286995"/>
<keyword evidence="8" id="KW-0391">Immunity</keyword>
<dbReference type="Proteomes" id="UP000008912">
    <property type="component" value="Unassembled WGS sequence"/>
</dbReference>
<dbReference type="SMART" id="SM00407">
    <property type="entry name" value="IGc1"/>
    <property type="match status" value="1"/>
</dbReference>
<dbReference type="GO" id="GO:0002474">
    <property type="term" value="P:antigen processing and presentation of peptide antigen via MHC class I"/>
    <property type="evidence" value="ECO:0007669"/>
    <property type="project" value="UniProtKB-KW"/>
</dbReference>
<evidence type="ECO:0000256" key="10">
    <source>
        <dbReference type="ARBA" id="ARBA00023136"/>
    </source>
</evidence>
<evidence type="ECO:0000259" key="18">
    <source>
        <dbReference type="PROSITE" id="PS50835"/>
    </source>
</evidence>
<dbReference type="CDD" id="cd07698">
    <property type="entry name" value="IgC1_MHC_I_alpha3"/>
    <property type="match status" value="1"/>
</dbReference>
<feature type="transmembrane region" description="Helical" evidence="16">
    <location>
        <begin position="298"/>
        <end position="324"/>
    </location>
</feature>
<evidence type="ECO:0000256" key="3">
    <source>
        <dbReference type="ARBA" id="ARBA00004614"/>
    </source>
</evidence>
<evidence type="ECO:0000256" key="17">
    <source>
        <dbReference type="SAM" id="SignalP"/>
    </source>
</evidence>
<evidence type="ECO:0000256" key="13">
    <source>
        <dbReference type="ARBA" id="ARBA00037817"/>
    </source>
</evidence>
<dbReference type="AlphaFoldDB" id="A0A7N5KQA5"/>
<feature type="domain" description="Ig-like" evidence="18">
    <location>
        <begin position="207"/>
        <end position="292"/>
    </location>
</feature>
<dbReference type="InterPro" id="IPR003006">
    <property type="entry name" value="Ig/MHC_CS"/>
</dbReference>
<keyword evidence="11" id="KW-1015">Disulfide bond</keyword>
<dbReference type="InterPro" id="IPR007110">
    <property type="entry name" value="Ig-like_dom"/>
</dbReference>
<protein>
    <submittedName>
        <fullName evidence="19">Major histocompatibility complex class I-related gene protein-like</fullName>
    </submittedName>
</protein>
<evidence type="ECO:0000313" key="19">
    <source>
        <dbReference type="Ensembl" id="ENSAMEP00000041536.1"/>
    </source>
</evidence>
<dbReference type="InterPro" id="IPR003597">
    <property type="entry name" value="Ig_C1-set"/>
</dbReference>
<dbReference type="GO" id="GO:0006955">
    <property type="term" value="P:immune response"/>
    <property type="evidence" value="ECO:0007669"/>
    <property type="project" value="TreeGrafter"/>
</dbReference>
<name>A0A7N5KQA5_AILME</name>
<evidence type="ECO:0000256" key="9">
    <source>
        <dbReference type="ARBA" id="ARBA00022989"/>
    </source>
</evidence>
<dbReference type="PANTHER" id="PTHR16675:SF242">
    <property type="entry name" value="MAJOR HISTOCOMPATIBILITY COMPLEX CLASS I-RELATED GENE PROTEIN"/>
    <property type="match status" value="1"/>
</dbReference>
<evidence type="ECO:0000256" key="14">
    <source>
        <dbReference type="RuleBase" id="RU004439"/>
    </source>
</evidence>
<dbReference type="InterPro" id="IPR011161">
    <property type="entry name" value="MHC_I-like_Ag-recog"/>
</dbReference>
<dbReference type="InterPro" id="IPR013783">
    <property type="entry name" value="Ig-like_fold"/>
</dbReference>
<evidence type="ECO:0000313" key="20">
    <source>
        <dbReference type="Proteomes" id="UP000008912"/>
    </source>
</evidence>
<keyword evidence="6 16" id="KW-0812">Transmembrane</keyword>
<keyword evidence="10 16" id="KW-0472">Membrane</keyword>
<dbReference type="PRINTS" id="PR01638">
    <property type="entry name" value="MHCCLASSI"/>
</dbReference>
<dbReference type="Pfam" id="PF07654">
    <property type="entry name" value="C1-set"/>
    <property type="match status" value="1"/>
</dbReference>
<dbReference type="GO" id="GO:0042612">
    <property type="term" value="C:MHC class I protein complex"/>
    <property type="evidence" value="ECO:0007669"/>
    <property type="project" value="UniProtKB-KW"/>
</dbReference>
<dbReference type="GO" id="GO:0031902">
    <property type="term" value="C:late endosome membrane"/>
    <property type="evidence" value="ECO:0007669"/>
    <property type="project" value="UniProtKB-SubCell"/>
</dbReference>
<evidence type="ECO:0000256" key="8">
    <source>
        <dbReference type="ARBA" id="ARBA00022859"/>
    </source>
</evidence>
<evidence type="ECO:0000256" key="4">
    <source>
        <dbReference type="ARBA" id="ARBA00006909"/>
    </source>
</evidence>
<dbReference type="GO" id="GO:0005615">
    <property type="term" value="C:extracellular space"/>
    <property type="evidence" value="ECO:0007669"/>
    <property type="project" value="TreeGrafter"/>
</dbReference>
<keyword evidence="20" id="KW-1185">Reference proteome</keyword>
<dbReference type="Gene3D" id="3.30.500.10">
    <property type="entry name" value="MHC class I-like antigen recognition-like"/>
    <property type="match status" value="1"/>
</dbReference>
<accession>A0A7N5KQA5</accession>
<evidence type="ECO:0000256" key="11">
    <source>
        <dbReference type="ARBA" id="ARBA00023157"/>
    </source>
</evidence>
<feature type="compositionally biased region" description="Low complexity" evidence="15">
    <location>
        <begin position="336"/>
        <end position="352"/>
    </location>
</feature>
<dbReference type="GO" id="GO:0031901">
    <property type="term" value="C:early endosome membrane"/>
    <property type="evidence" value="ECO:0007669"/>
    <property type="project" value="UniProtKB-SubCell"/>
</dbReference>
<dbReference type="InParanoid" id="A0A7N5KQA5"/>